<organism evidence="5 6">
    <name type="scientific">Solanum pennellii</name>
    <name type="common">Tomato</name>
    <name type="synonym">Lycopersicon pennellii</name>
    <dbReference type="NCBI Taxonomy" id="28526"/>
    <lineage>
        <taxon>Eukaryota</taxon>
        <taxon>Viridiplantae</taxon>
        <taxon>Streptophyta</taxon>
        <taxon>Embryophyta</taxon>
        <taxon>Tracheophyta</taxon>
        <taxon>Spermatophyta</taxon>
        <taxon>Magnoliopsida</taxon>
        <taxon>eudicotyledons</taxon>
        <taxon>Gunneridae</taxon>
        <taxon>Pentapetalae</taxon>
        <taxon>asterids</taxon>
        <taxon>lamiids</taxon>
        <taxon>Solanales</taxon>
        <taxon>Solanaceae</taxon>
        <taxon>Solanoideae</taxon>
        <taxon>Solaneae</taxon>
        <taxon>Solanum</taxon>
        <taxon>Solanum subgen. Lycopersicon</taxon>
    </lineage>
</organism>
<dbReference type="PANTHER" id="PTHR31470">
    <property type="entry name" value="CYSTEINE PROTEINASES SUPERFAMILY PROTEIN-RELATED-RELATED"/>
    <property type="match status" value="1"/>
</dbReference>
<feature type="domain" description="Ubiquitin-like protease family profile" evidence="4">
    <location>
        <begin position="1"/>
        <end position="130"/>
    </location>
</feature>
<comment type="similarity">
    <text evidence="1">Belongs to the peptidase C48 family.</text>
</comment>
<evidence type="ECO:0000256" key="2">
    <source>
        <dbReference type="ARBA" id="ARBA00022670"/>
    </source>
</evidence>
<dbReference type="InterPro" id="IPR003653">
    <property type="entry name" value="Peptidase_C48_C"/>
</dbReference>
<keyword evidence="5" id="KW-1185">Reference proteome</keyword>
<gene>
    <name evidence="6" type="primary">LOC107007076</name>
</gene>
<evidence type="ECO:0000256" key="3">
    <source>
        <dbReference type="ARBA" id="ARBA00022801"/>
    </source>
</evidence>
<dbReference type="PANTHER" id="PTHR31470:SF46">
    <property type="entry name" value="ULP1 PROTEASE FAMILY, C-TERMINAL CATALYTIC DOMAIN CONTAINING PROTEIN"/>
    <property type="match status" value="1"/>
</dbReference>
<dbReference type="RefSeq" id="XP_015061029.1">
    <property type="nucleotide sequence ID" value="XM_015205543.1"/>
</dbReference>
<evidence type="ECO:0000259" key="4">
    <source>
        <dbReference type="PROSITE" id="PS50600"/>
    </source>
</evidence>
<evidence type="ECO:0000313" key="6">
    <source>
        <dbReference type="RefSeq" id="XP_015061029.1"/>
    </source>
</evidence>
<name>A0ABM1FSC5_SOLPN</name>
<dbReference type="SUPFAM" id="SSF54001">
    <property type="entry name" value="Cysteine proteinases"/>
    <property type="match status" value="1"/>
</dbReference>
<proteinExistence type="inferred from homology"/>
<evidence type="ECO:0000313" key="5">
    <source>
        <dbReference type="Proteomes" id="UP000694930"/>
    </source>
</evidence>
<dbReference type="Proteomes" id="UP000694930">
    <property type="component" value="Chromosome 12"/>
</dbReference>
<evidence type="ECO:0000256" key="1">
    <source>
        <dbReference type="ARBA" id="ARBA00005234"/>
    </source>
</evidence>
<accession>A0ABM1FSC5</accession>
<keyword evidence="2" id="KW-0645">Protease</keyword>
<protein>
    <submittedName>
        <fullName evidence="6">Uncharacterized protein LOC107007076</fullName>
    </submittedName>
</protein>
<sequence length="162" mass="18614">MKGYAIPSKMPWHLTDDVYVPVNSNGEFHWVLAVVALKERCIKVYDSMFSNRSNRKLFSEIQKMATMLPKYLELSGFYEQNERTNWSVLKCYQGKNKSHPFEVSHVTGIAQQEISSLDCEIFVAAYAEYLSDGLQVPSCGINVDTLRLRYASRLWNYGIVKA</sequence>
<dbReference type="GeneID" id="107007076"/>
<reference evidence="5" key="1">
    <citation type="journal article" date="2014" name="Nat. Genet.">
        <title>The genome of the stress-tolerant wild tomato species Solanum pennellii.</title>
        <authorList>
            <person name="Bolger A."/>
            <person name="Scossa F."/>
            <person name="Bolger M.E."/>
            <person name="Lanz C."/>
            <person name="Maumus F."/>
            <person name="Tohge T."/>
            <person name="Quesneville H."/>
            <person name="Alseekh S."/>
            <person name="Sorensen I."/>
            <person name="Lichtenstein G."/>
            <person name="Fich E.A."/>
            <person name="Conte M."/>
            <person name="Keller H."/>
            <person name="Schneeberger K."/>
            <person name="Schwacke R."/>
            <person name="Ofner I."/>
            <person name="Vrebalov J."/>
            <person name="Xu Y."/>
            <person name="Osorio S."/>
            <person name="Aflitos S.A."/>
            <person name="Schijlen E."/>
            <person name="Jimenez-Gomez J.M."/>
            <person name="Ryngajllo M."/>
            <person name="Kimura S."/>
            <person name="Kumar R."/>
            <person name="Koenig D."/>
            <person name="Headland L.R."/>
            <person name="Maloof J.N."/>
            <person name="Sinha N."/>
            <person name="van Ham R.C."/>
            <person name="Lankhorst R.K."/>
            <person name="Mao L."/>
            <person name="Vogel A."/>
            <person name="Arsova B."/>
            <person name="Panstruga R."/>
            <person name="Fei Z."/>
            <person name="Rose J.K."/>
            <person name="Zamir D."/>
            <person name="Carrari F."/>
            <person name="Giovannoni J.J."/>
            <person name="Weigel D."/>
            <person name="Usadel B."/>
            <person name="Fernie A.R."/>
        </authorList>
    </citation>
    <scope>NUCLEOTIDE SEQUENCE [LARGE SCALE GENOMIC DNA]</scope>
    <source>
        <strain evidence="5">cv. LA0716</strain>
    </source>
</reference>
<dbReference type="Gene3D" id="3.40.395.10">
    <property type="entry name" value="Adenoviral Proteinase, Chain A"/>
    <property type="match status" value="1"/>
</dbReference>
<reference evidence="6" key="2">
    <citation type="submission" date="2025-08" db="UniProtKB">
        <authorList>
            <consortium name="RefSeq"/>
        </authorList>
    </citation>
    <scope>IDENTIFICATION</scope>
</reference>
<keyword evidence="3" id="KW-0378">Hydrolase</keyword>
<dbReference type="PROSITE" id="PS50600">
    <property type="entry name" value="ULP_PROTEASE"/>
    <property type="match status" value="1"/>
</dbReference>
<dbReference type="Pfam" id="PF02902">
    <property type="entry name" value="Peptidase_C48"/>
    <property type="match status" value="1"/>
</dbReference>
<dbReference type="InterPro" id="IPR038765">
    <property type="entry name" value="Papain-like_cys_pep_sf"/>
</dbReference>